<feature type="region of interest" description="Disordered" evidence="6">
    <location>
        <begin position="1"/>
        <end position="43"/>
    </location>
</feature>
<dbReference type="InterPro" id="IPR013083">
    <property type="entry name" value="Znf_RING/FYVE/PHD"/>
</dbReference>
<sequence>MALLGAEQSAQRVLATAAQPSREGSSAAEPQQMRGLGDEGQLCSSEVGAEGLLEAIGWRTQESEERAAEANIPSNISTLGEGPCLHAEESSSSGSSAASGDVRTPRARLPKGDLNRLEIPESFTNDIRCPTSEEGGSRTSSGLPVSDDFQSSLEERSQLCAKCGTVGEFICCVACLRSFHASCVMEELRLPDVNLETAWTCPHCKDPGQIRLGKPSAGDTPKPAKPEVQTVRSVDRNDCENGVPPPSEARSIYGRSRDQCKEVYEREGNSSEAGGPREAGEKQEYMAATQHAAEGTVSPKAYGCSTVRSASPSPSNYGRKRRRGDSGPSTATRCKVNIGPRHQVPAVPPFFLDSSCVWDGHPDTLVGCESVYANDDDETARLVYSPYAMQRVHRKRLAEGAEGRTITTAEDMNNFIQRVAENWSSKSGWQPFSPEYAFKLLHFAGYDPHRAIRIMKDPSFSFIAICDPPQRRYDNKWRPKDRRGQIGTNPFPSPLTLRAYLAKRSQYAAASTFRLNSTRPSPRHIMRVRIFLTDARAP</sequence>
<dbReference type="VEuPathDB" id="ToxoDB:CSUI_002248"/>
<evidence type="ECO:0008006" key="11">
    <source>
        <dbReference type="Google" id="ProtNLM"/>
    </source>
</evidence>
<evidence type="ECO:0000256" key="6">
    <source>
        <dbReference type="SAM" id="MobiDB-lite"/>
    </source>
</evidence>
<keyword evidence="3" id="KW-0862">Zinc</keyword>
<keyword evidence="4" id="KW-0539">Nucleus</keyword>
<name>A0A2C6L9T9_9APIC</name>
<dbReference type="RefSeq" id="XP_067925578.1">
    <property type="nucleotide sequence ID" value="XM_068062450.1"/>
</dbReference>
<dbReference type="Proteomes" id="UP000221165">
    <property type="component" value="Unassembled WGS sequence"/>
</dbReference>
<accession>A0A2C6L9T9</accession>
<evidence type="ECO:0000259" key="8">
    <source>
        <dbReference type="PROSITE" id="PS51156"/>
    </source>
</evidence>
<dbReference type="PROSITE" id="PS50016">
    <property type="entry name" value="ZF_PHD_2"/>
    <property type="match status" value="1"/>
</dbReference>
<comment type="caution">
    <text evidence="9">The sequence shown here is derived from an EMBL/GenBank/DDBJ whole genome shotgun (WGS) entry which is preliminary data.</text>
</comment>
<feature type="compositionally biased region" description="Low complexity" evidence="6">
    <location>
        <begin position="90"/>
        <end position="100"/>
    </location>
</feature>
<dbReference type="InterPro" id="IPR001965">
    <property type="entry name" value="Znf_PHD"/>
</dbReference>
<evidence type="ECO:0000256" key="4">
    <source>
        <dbReference type="ARBA" id="ARBA00023242"/>
    </source>
</evidence>
<feature type="compositionally biased region" description="Basic and acidic residues" evidence="6">
    <location>
        <begin position="110"/>
        <end position="119"/>
    </location>
</feature>
<evidence type="ECO:0000256" key="3">
    <source>
        <dbReference type="ARBA" id="ARBA00022833"/>
    </source>
</evidence>
<dbReference type="SMART" id="SM00249">
    <property type="entry name" value="PHD"/>
    <property type="match status" value="1"/>
</dbReference>
<evidence type="ECO:0000256" key="5">
    <source>
        <dbReference type="PROSITE-ProRule" id="PRU00146"/>
    </source>
</evidence>
<dbReference type="InterPro" id="IPR011011">
    <property type="entry name" value="Znf_FYVE_PHD"/>
</dbReference>
<dbReference type="SUPFAM" id="SSF57903">
    <property type="entry name" value="FYVE/PHD zinc finger"/>
    <property type="match status" value="1"/>
</dbReference>
<keyword evidence="10" id="KW-1185">Reference proteome</keyword>
<reference evidence="9 10" key="1">
    <citation type="journal article" date="2017" name="Int. J. Parasitol.">
        <title>The genome of the protozoan parasite Cystoisospora suis and a reverse vaccinology approach to identify vaccine candidates.</title>
        <authorList>
            <person name="Palmieri N."/>
            <person name="Shrestha A."/>
            <person name="Ruttkowski B."/>
            <person name="Beck T."/>
            <person name="Vogl C."/>
            <person name="Tomley F."/>
            <person name="Blake D.P."/>
            <person name="Joachim A."/>
        </authorList>
    </citation>
    <scope>NUCLEOTIDE SEQUENCE [LARGE SCALE GENOMIC DNA]</scope>
    <source>
        <strain evidence="9 10">Wien I</strain>
    </source>
</reference>
<organism evidence="9 10">
    <name type="scientific">Cystoisospora suis</name>
    <dbReference type="NCBI Taxonomy" id="483139"/>
    <lineage>
        <taxon>Eukaryota</taxon>
        <taxon>Sar</taxon>
        <taxon>Alveolata</taxon>
        <taxon>Apicomplexa</taxon>
        <taxon>Conoidasida</taxon>
        <taxon>Coccidia</taxon>
        <taxon>Eucoccidiorida</taxon>
        <taxon>Eimeriorina</taxon>
        <taxon>Sarcocystidae</taxon>
        <taxon>Cystoisospora</taxon>
    </lineage>
</organism>
<feature type="region of interest" description="Disordered" evidence="6">
    <location>
        <begin position="64"/>
        <end position="148"/>
    </location>
</feature>
<dbReference type="GeneID" id="94425661"/>
<dbReference type="InterPro" id="IPR019786">
    <property type="entry name" value="Zinc_finger_PHD-type_CS"/>
</dbReference>
<feature type="compositionally biased region" description="Basic and acidic residues" evidence="6">
    <location>
        <begin position="255"/>
        <end position="269"/>
    </location>
</feature>
<dbReference type="InterPro" id="IPR019787">
    <property type="entry name" value="Znf_PHD-finger"/>
</dbReference>
<keyword evidence="1" id="KW-0479">Metal-binding</keyword>
<gene>
    <name evidence="9" type="ORF">CSUI_002248</name>
</gene>
<dbReference type="GO" id="GO:0008270">
    <property type="term" value="F:zinc ion binding"/>
    <property type="evidence" value="ECO:0007669"/>
    <property type="project" value="UniProtKB-KW"/>
</dbReference>
<dbReference type="PROSITE" id="PS51156">
    <property type="entry name" value="ELM2"/>
    <property type="match status" value="1"/>
</dbReference>
<dbReference type="InterPro" id="IPR000949">
    <property type="entry name" value="ELM2_dom"/>
</dbReference>
<evidence type="ECO:0000256" key="2">
    <source>
        <dbReference type="ARBA" id="ARBA00022771"/>
    </source>
</evidence>
<dbReference type="PROSITE" id="PS01359">
    <property type="entry name" value="ZF_PHD_1"/>
    <property type="match status" value="1"/>
</dbReference>
<feature type="domain" description="ELM2" evidence="8">
    <location>
        <begin position="334"/>
        <end position="459"/>
    </location>
</feature>
<evidence type="ECO:0000313" key="9">
    <source>
        <dbReference type="EMBL" id="PHJ23904.1"/>
    </source>
</evidence>
<evidence type="ECO:0000313" key="10">
    <source>
        <dbReference type="Proteomes" id="UP000221165"/>
    </source>
</evidence>
<dbReference type="AlphaFoldDB" id="A0A2C6L9T9"/>
<feature type="domain" description="PHD-type" evidence="7">
    <location>
        <begin position="157"/>
        <end position="207"/>
    </location>
</feature>
<dbReference type="EMBL" id="MIGC01000938">
    <property type="protein sequence ID" value="PHJ23904.1"/>
    <property type="molecule type" value="Genomic_DNA"/>
</dbReference>
<evidence type="ECO:0000259" key="7">
    <source>
        <dbReference type="PROSITE" id="PS50016"/>
    </source>
</evidence>
<dbReference type="Pfam" id="PF15863">
    <property type="entry name" value="EELM2"/>
    <property type="match status" value="1"/>
</dbReference>
<protein>
    <recommendedName>
        <fullName evidence="11">Phd-finger domain-containing protein</fullName>
    </recommendedName>
</protein>
<proteinExistence type="predicted"/>
<dbReference type="OrthoDB" id="333160at2759"/>
<dbReference type="InterPro" id="IPR031724">
    <property type="entry name" value="EELM2"/>
</dbReference>
<feature type="compositionally biased region" description="Polar residues" evidence="6">
    <location>
        <begin position="306"/>
        <end position="316"/>
    </location>
</feature>
<keyword evidence="2 5" id="KW-0863">Zinc-finger</keyword>
<feature type="compositionally biased region" description="Low complexity" evidence="6">
    <location>
        <begin position="132"/>
        <end position="142"/>
    </location>
</feature>
<dbReference type="Gene3D" id="3.30.40.10">
    <property type="entry name" value="Zinc/RING finger domain, C3HC4 (zinc finger)"/>
    <property type="match status" value="1"/>
</dbReference>
<evidence type="ECO:0000256" key="1">
    <source>
        <dbReference type="ARBA" id="ARBA00022723"/>
    </source>
</evidence>
<feature type="region of interest" description="Disordered" evidence="6">
    <location>
        <begin position="214"/>
        <end position="333"/>
    </location>
</feature>